<accession>A0A1T5CUY4</accession>
<keyword evidence="2" id="KW-1185">Reference proteome</keyword>
<dbReference type="RefSeq" id="WP_176141569.1">
    <property type="nucleotide sequence ID" value="NZ_FUYP01000011.1"/>
</dbReference>
<dbReference type="EMBL" id="FUYP01000011">
    <property type="protein sequence ID" value="SKB63146.1"/>
    <property type="molecule type" value="Genomic_DNA"/>
</dbReference>
<dbReference type="AlphaFoldDB" id="A0A1T5CUY4"/>
<reference evidence="2" key="1">
    <citation type="submission" date="2017-02" db="EMBL/GenBank/DDBJ databases">
        <authorList>
            <person name="Varghese N."/>
            <person name="Submissions S."/>
        </authorList>
    </citation>
    <scope>NUCLEOTIDE SEQUENCE [LARGE SCALE GENOMIC DNA]</scope>
    <source>
        <strain evidence="2">R11H</strain>
    </source>
</reference>
<name>A0A1T5CUY4_9SPHN</name>
<organism evidence="1 2">
    <name type="scientific">Sphingopyxis flava</name>
    <dbReference type="NCBI Taxonomy" id="1507287"/>
    <lineage>
        <taxon>Bacteria</taxon>
        <taxon>Pseudomonadati</taxon>
        <taxon>Pseudomonadota</taxon>
        <taxon>Alphaproteobacteria</taxon>
        <taxon>Sphingomonadales</taxon>
        <taxon>Sphingomonadaceae</taxon>
        <taxon>Sphingopyxis</taxon>
    </lineage>
</organism>
<dbReference type="Proteomes" id="UP000190044">
    <property type="component" value="Unassembled WGS sequence"/>
</dbReference>
<evidence type="ECO:0000313" key="2">
    <source>
        <dbReference type="Proteomes" id="UP000190044"/>
    </source>
</evidence>
<gene>
    <name evidence="1" type="ORF">SAMN06295937_1011134</name>
</gene>
<proteinExistence type="predicted"/>
<evidence type="ECO:0000313" key="1">
    <source>
        <dbReference type="EMBL" id="SKB63146.1"/>
    </source>
</evidence>
<protein>
    <submittedName>
        <fullName evidence="1">Uncharacterized protein</fullName>
    </submittedName>
</protein>
<sequence length="54" mass="6370">MSDRESIAYWLERLADKHEARGETDLENRHYHRGTAIIYRARANDIRAEIDVAN</sequence>